<evidence type="ECO:0000313" key="8">
    <source>
        <dbReference type="Proteomes" id="UP001596050"/>
    </source>
</evidence>
<dbReference type="PANTHER" id="PTHR43021:SF2">
    <property type="entry name" value="CATION_H+ EXCHANGER DOMAIN-CONTAINING PROTEIN"/>
    <property type="match status" value="1"/>
</dbReference>
<feature type="transmembrane region" description="Helical" evidence="5">
    <location>
        <begin position="330"/>
        <end position="347"/>
    </location>
</feature>
<feature type="transmembrane region" description="Helical" evidence="5">
    <location>
        <begin position="36"/>
        <end position="54"/>
    </location>
</feature>
<reference evidence="8" key="1">
    <citation type="journal article" date="2019" name="Int. J. Syst. Evol. Microbiol.">
        <title>The Global Catalogue of Microorganisms (GCM) 10K type strain sequencing project: providing services to taxonomists for standard genome sequencing and annotation.</title>
        <authorList>
            <consortium name="The Broad Institute Genomics Platform"/>
            <consortium name="The Broad Institute Genome Sequencing Center for Infectious Disease"/>
            <person name="Wu L."/>
            <person name="Ma J."/>
        </authorList>
    </citation>
    <scope>NUCLEOTIDE SEQUENCE [LARGE SCALE GENOMIC DNA]</scope>
    <source>
        <strain evidence="8">KACC 12649</strain>
    </source>
</reference>
<dbReference type="RefSeq" id="WP_379784615.1">
    <property type="nucleotide sequence ID" value="NZ_JBHSMU010000015.1"/>
</dbReference>
<feature type="transmembrane region" description="Helical" evidence="5">
    <location>
        <begin position="186"/>
        <end position="212"/>
    </location>
</feature>
<feature type="transmembrane region" description="Helical" evidence="5">
    <location>
        <begin position="293"/>
        <end position="310"/>
    </location>
</feature>
<organism evidence="7 8">
    <name type="scientific">Massilia niabensis</name>
    <dbReference type="NCBI Taxonomy" id="544910"/>
    <lineage>
        <taxon>Bacteria</taxon>
        <taxon>Pseudomonadati</taxon>
        <taxon>Pseudomonadota</taxon>
        <taxon>Betaproteobacteria</taxon>
        <taxon>Burkholderiales</taxon>
        <taxon>Oxalobacteraceae</taxon>
        <taxon>Telluria group</taxon>
        <taxon>Massilia</taxon>
    </lineage>
</organism>
<evidence type="ECO:0000256" key="4">
    <source>
        <dbReference type="ARBA" id="ARBA00023136"/>
    </source>
</evidence>
<evidence type="ECO:0000313" key="7">
    <source>
        <dbReference type="EMBL" id="MFC5461177.1"/>
    </source>
</evidence>
<comment type="caution">
    <text evidence="7">The sequence shown here is derived from an EMBL/GenBank/DDBJ whole genome shotgun (WGS) entry which is preliminary data.</text>
</comment>
<feature type="domain" description="Cation/H+ exchanger transmembrane" evidence="6">
    <location>
        <begin position="22"/>
        <end position="385"/>
    </location>
</feature>
<dbReference type="InterPro" id="IPR006153">
    <property type="entry name" value="Cation/H_exchanger_TM"/>
</dbReference>
<keyword evidence="2 5" id="KW-0812">Transmembrane</keyword>
<evidence type="ECO:0000259" key="6">
    <source>
        <dbReference type="Pfam" id="PF00999"/>
    </source>
</evidence>
<dbReference type="Gene3D" id="1.20.1530.20">
    <property type="match status" value="1"/>
</dbReference>
<dbReference type="Pfam" id="PF00999">
    <property type="entry name" value="Na_H_Exchanger"/>
    <property type="match status" value="1"/>
</dbReference>
<proteinExistence type="predicted"/>
<dbReference type="InterPro" id="IPR038770">
    <property type="entry name" value="Na+/solute_symporter_sf"/>
</dbReference>
<dbReference type="PANTHER" id="PTHR43021">
    <property type="entry name" value="NA(+)/H(+) ANTIPORTER-RELATED"/>
    <property type="match status" value="1"/>
</dbReference>
<evidence type="ECO:0000256" key="1">
    <source>
        <dbReference type="ARBA" id="ARBA00004141"/>
    </source>
</evidence>
<feature type="transmembrane region" description="Helical" evidence="5">
    <location>
        <begin position="224"/>
        <end position="255"/>
    </location>
</feature>
<sequence length="404" mass="42995">MPDLLPFLTSLAWPFALAIAWIAGEFGQRWTGLPRISFYGLVGFALAGPQLGVLPLPDGGAVPMLADVAFGLILFELGYRINLRWLKSNPWIGVSGLVESLTTFIAVYLIALAFGTPQLTALMLASLSMATSPATVVRVINEQRSSGQVTERVLHLTAQNCVLAVFAFNVVVAFWIFRTFEDLGDAIWNSLVLLAVSLLTGAVFGLAVPALLRAIGNPRQDPTVAFALAVILLVAISYAGGLSPVVSTLAFGLVARHRRVAFSQAQRGFGALGELLTVLLFVFAASTLDWEKVAAGSLLAVVIVLARLVTKTAGVAAFAHLSGISWRKGALSGVALAPLSVFVILLLEHARLAGVHLVEQLQSVAAVTMMLEVFGPIIIQRALMWAREAPETNAQTRPETNHAA</sequence>
<comment type="subcellular location">
    <subcellularLocation>
        <location evidence="1">Membrane</location>
        <topology evidence="1">Multi-pass membrane protein</topology>
    </subcellularLocation>
</comment>
<keyword evidence="8" id="KW-1185">Reference proteome</keyword>
<dbReference type="EMBL" id="JBHSMU010000015">
    <property type="protein sequence ID" value="MFC5461177.1"/>
    <property type="molecule type" value="Genomic_DNA"/>
</dbReference>
<feature type="transmembrane region" description="Helical" evidence="5">
    <location>
        <begin position="161"/>
        <end position="180"/>
    </location>
</feature>
<gene>
    <name evidence="7" type="ORF">ACFPN5_15300</name>
</gene>
<keyword evidence="3 5" id="KW-1133">Transmembrane helix</keyword>
<dbReference type="Proteomes" id="UP001596050">
    <property type="component" value="Unassembled WGS sequence"/>
</dbReference>
<feature type="transmembrane region" description="Helical" evidence="5">
    <location>
        <begin position="60"/>
        <end position="79"/>
    </location>
</feature>
<accession>A0ABW0L8H5</accession>
<protein>
    <submittedName>
        <fullName evidence="7">Cation:proton antiporter</fullName>
    </submittedName>
</protein>
<evidence type="ECO:0000256" key="3">
    <source>
        <dbReference type="ARBA" id="ARBA00022989"/>
    </source>
</evidence>
<evidence type="ECO:0000256" key="5">
    <source>
        <dbReference type="SAM" id="Phobius"/>
    </source>
</evidence>
<name>A0ABW0L8H5_9BURK</name>
<evidence type="ECO:0000256" key="2">
    <source>
        <dbReference type="ARBA" id="ARBA00022692"/>
    </source>
</evidence>
<feature type="transmembrane region" description="Helical" evidence="5">
    <location>
        <begin position="6"/>
        <end position="24"/>
    </location>
</feature>
<feature type="transmembrane region" description="Helical" evidence="5">
    <location>
        <begin position="91"/>
        <end position="114"/>
    </location>
</feature>
<feature type="transmembrane region" description="Helical" evidence="5">
    <location>
        <begin position="267"/>
        <end position="286"/>
    </location>
</feature>
<keyword evidence="4 5" id="KW-0472">Membrane</keyword>